<dbReference type="Gene3D" id="3.40.50.720">
    <property type="entry name" value="NAD(P)-binding Rossmann-like Domain"/>
    <property type="match status" value="1"/>
</dbReference>
<dbReference type="Pfam" id="PF01408">
    <property type="entry name" value="GFO_IDH_MocA"/>
    <property type="match status" value="1"/>
</dbReference>
<feature type="domain" description="Gfo/Idh/MocA-like oxidoreductase N-terminal" evidence="3">
    <location>
        <begin position="7"/>
        <end position="124"/>
    </location>
</feature>
<dbReference type="Pfam" id="PF02894">
    <property type="entry name" value="GFO_IDH_MocA_C"/>
    <property type="match status" value="1"/>
</dbReference>
<feature type="domain" description="Gfo/Idh/MocA-like oxidoreductase C-terminal" evidence="4">
    <location>
        <begin position="139"/>
        <end position="359"/>
    </location>
</feature>
<dbReference type="GO" id="GO:0000166">
    <property type="term" value="F:nucleotide binding"/>
    <property type="evidence" value="ECO:0007669"/>
    <property type="project" value="InterPro"/>
</dbReference>
<evidence type="ECO:0000256" key="1">
    <source>
        <dbReference type="ARBA" id="ARBA00010928"/>
    </source>
</evidence>
<keyword evidence="6" id="KW-1185">Reference proteome</keyword>
<reference evidence="5 6" key="1">
    <citation type="journal article" date="2016" name="Sci. Rep.">
        <title>Penicillium arizonense, a new, genome sequenced fungal species, reveals a high chemical diversity in secreted metabolites.</title>
        <authorList>
            <person name="Grijseels S."/>
            <person name="Nielsen J.C."/>
            <person name="Randelovic M."/>
            <person name="Nielsen J."/>
            <person name="Nielsen K.F."/>
            <person name="Workman M."/>
            <person name="Frisvad J.C."/>
        </authorList>
    </citation>
    <scope>NUCLEOTIDE SEQUENCE [LARGE SCALE GENOMIC DNA]</scope>
    <source>
        <strain evidence="5 6">CBS 141311</strain>
    </source>
</reference>
<dbReference type="InterPro" id="IPR036291">
    <property type="entry name" value="NAD(P)-bd_dom_sf"/>
</dbReference>
<dbReference type="STRING" id="1835702.A0A1F5LUN0"/>
<dbReference type="GeneID" id="34571986"/>
<dbReference type="AlphaFoldDB" id="A0A1F5LUN0"/>
<organism evidence="5 6">
    <name type="scientific">Penicillium arizonense</name>
    <dbReference type="NCBI Taxonomy" id="1835702"/>
    <lineage>
        <taxon>Eukaryota</taxon>
        <taxon>Fungi</taxon>
        <taxon>Dikarya</taxon>
        <taxon>Ascomycota</taxon>
        <taxon>Pezizomycotina</taxon>
        <taxon>Eurotiomycetes</taxon>
        <taxon>Eurotiomycetidae</taxon>
        <taxon>Eurotiales</taxon>
        <taxon>Aspergillaceae</taxon>
        <taxon>Penicillium</taxon>
    </lineage>
</organism>
<comment type="caution">
    <text evidence="5">The sequence shown here is derived from an EMBL/GenBank/DDBJ whole genome shotgun (WGS) entry which is preliminary data.</text>
</comment>
<name>A0A1F5LUN0_PENAI</name>
<dbReference type="GO" id="GO:0016491">
    <property type="term" value="F:oxidoreductase activity"/>
    <property type="evidence" value="ECO:0007669"/>
    <property type="project" value="UniProtKB-KW"/>
</dbReference>
<keyword evidence="2" id="KW-0560">Oxidoreductase</keyword>
<protein>
    <recommendedName>
        <fullName evidence="7">Gfo/Idh/MocA-like oxidoreductase N-terminal domain-containing protein</fullName>
    </recommendedName>
</protein>
<dbReference type="InterPro" id="IPR000683">
    <property type="entry name" value="Gfo/Idh/MocA-like_OxRdtase_N"/>
</dbReference>
<dbReference type="EMBL" id="LXJU01000002">
    <property type="protein sequence ID" value="OGE56888.1"/>
    <property type="molecule type" value="Genomic_DNA"/>
</dbReference>
<comment type="similarity">
    <text evidence="1">Belongs to the Gfo/Idh/MocA family.</text>
</comment>
<evidence type="ECO:0000259" key="4">
    <source>
        <dbReference type="Pfam" id="PF02894"/>
    </source>
</evidence>
<proteinExistence type="inferred from homology"/>
<evidence type="ECO:0000313" key="6">
    <source>
        <dbReference type="Proteomes" id="UP000177622"/>
    </source>
</evidence>
<dbReference type="Proteomes" id="UP000177622">
    <property type="component" value="Unassembled WGS sequence"/>
</dbReference>
<dbReference type="RefSeq" id="XP_022492315.1">
    <property type="nucleotide sequence ID" value="XM_022627252.1"/>
</dbReference>
<evidence type="ECO:0000256" key="2">
    <source>
        <dbReference type="ARBA" id="ARBA00023002"/>
    </source>
</evidence>
<evidence type="ECO:0000259" key="3">
    <source>
        <dbReference type="Pfam" id="PF01408"/>
    </source>
</evidence>
<dbReference type="PANTHER" id="PTHR43708:SF5">
    <property type="entry name" value="CONSERVED EXPRESSED OXIDOREDUCTASE (EUROFUNG)-RELATED"/>
    <property type="match status" value="1"/>
</dbReference>
<sequence length="360" mass="39783">MASKTYNVGIVGYGFSAKIFHIPFVAEVPELKLYAIVQRTPKADDDAEKDHPGVKSFRTTEEMVQDPAIDIVIITTAPDSHFALSKLALEAGKHVVCEKPFTPTTQEADELIAIAKKNNKQLAVFQNRRFDADFVTLSKLIKNGSLGRISEFESHFDRHRPQEPAADSHKWKNKVIPGGSAIYDLGAHLLDQAYYLFGLPQRVTGFIGSAREVNSSGFEDAFTVLLHYANGTMVTAKATVVSPEDEQLRFWVRGDNGSFKKFHLDIQEDQLKAGIMPADNGYGREPSERYGTLTTIQGGKPVKEVVPTVEPPTYTEYYRKLVRALGGDGALPASGAEAREVIRLIELARESSRTGRTLDV</sequence>
<dbReference type="Gene3D" id="3.30.360.10">
    <property type="entry name" value="Dihydrodipicolinate Reductase, domain 2"/>
    <property type="match status" value="1"/>
</dbReference>
<dbReference type="InterPro" id="IPR051317">
    <property type="entry name" value="Gfo/Idh/MocA_oxidoreduct"/>
</dbReference>
<dbReference type="PANTHER" id="PTHR43708">
    <property type="entry name" value="CONSERVED EXPRESSED OXIDOREDUCTASE (EUROFUNG)"/>
    <property type="match status" value="1"/>
</dbReference>
<dbReference type="SUPFAM" id="SSF51735">
    <property type="entry name" value="NAD(P)-binding Rossmann-fold domains"/>
    <property type="match status" value="1"/>
</dbReference>
<evidence type="ECO:0008006" key="7">
    <source>
        <dbReference type="Google" id="ProtNLM"/>
    </source>
</evidence>
<gene>
    <name evidence="5" type="ORF">PENARI_c002G01717</name>
</gene>
<dbReference type="OrthoDB" id="2129491at2759"/>
<accession>A0A1F5LUN0</accession>
<evidence type="ECO:0000313" key="5">
    <source>
        <dbReference type="EMBL" id="OGE56888.1"/>
    </source>
</evidence>
<dbReference type="InterPro" id="IPR004104">
    <property type="entry name" value="Gfo/Idh/MocA-like_OxRdtase_C"/>
</dbReference>